<dbReference type="CDD" id="cd17325">
    <property type="entry name" value="MFS_MdtG_SLC18_like"/>
    <property type="match status" value="1"/>
</dbReference>
<feature type="transmembrane region" description="Helical" evidence="6">
    <location>
        <begin position="291"/>
        <end position="310"/>
    </location>
</feature>
<dbReference type="InterPro" id="IPR036259">
    <property type="entry name" value="MFS_trans_sf"/>
</dbReference>
<dbReference type="Pfam" id="PF07690">
    <property type="entry name" value="MFS_1"/>
    <property type="match status" value="1"/>
</dbReference>
<evidence type="ECO:0000256" key="4">
    <source>
        <dbReference type="ARBA" id="ARBA00022989"/>
    </source>
</evidence>
<organism evidence="8 9">
    <name type="scientific">Leptolyngbya boryana NIES-2135</name>
    <dbReference type="NCBI Taxonomy" id="1973484"/>
    <lineage>
        <taxon>Bacteria</taxon>
        <taxon>Bacillati</taxon>
        <taxon>Cyanobacteriota</taxon>
        <taxon>Cyanophyceae</taxon>
        <taxon>Leptolyngbyales</taxon>
        <taxon>Leptolyngbyaceae</taxon>
        <taxon>Leptolyngbya group</taxon>
        <taxon>Leptolyngbya</taxon>
    </lineage>
</organism>
<keyword evidence="9" id="KW-1185">Reference proteome</keyword>
<feature type="transmembrane region" description="Helical" evidence="6">
    <location>
        <begin position="44"/>
        <end position="66"/>
    </location>
</feature>
<protein>
    <submittedName>
        <fullName evidence="8">Major facilitator transporter</fullName>
    </submittedName>
</protein>
<evidence type="ECO:0000313" key="9">
    <source>
        <dbReference type="Proteomes" id="UP000217895"/>
    </source>
</evidence>
<evidence type="ECO:0000256" key="3">
    <source>
        <dbReference type="ARBA" id="ARBA00022692"/>
    </source>
</evidence>
<reference evidence="8 9" key="1">
    <citation type="submission" date="2017-06" db="EMBL/GenBank/DDBJ databases">
        <title>Genome sequencing of cyanobaciteial culture collection at National Institute for Environmental Studies (NIES).</title>
        <authorList>
            <person name="Hirose Y."/>
            <person name="Shimura Y."/>
            <person name="Fujisawa T."/>
            <person name="Nakamura Y."/>
            <person name="Kawachi M."/>
        </authorList>
    </citation>
    <scope>NUCLEOTIDE SEQUENCE [LARGE SCALE GENOMIC DNA]</scope>
    <source>
        <strain evidence="8 9">NIES-2135</strain>
        <plasmid evidence="9">Plasmid Plasmid1 dna</plasmid>
    </source>
</reference>
<feature type="domain" description="Major facilitator superfamily (MFS) profile" evidence="7">
    <location>
        <begin position="4"/>
        <end position="402"/>
    </location>
</feature>
<geneLocation type="plasmid" evidence="8">
    <name>plasmid1</name>
</geneLocation>
<dbReference type="SUPFAM" id="SSF103473">
    <property type="entry name" value="MFS general substrate transporter"/>
    <property type="match status" value="1"/>
</dbReference>
<feature type="transmembrane region" description="Helical" evidence="6">
    <location>
        <begin position="137"/>
        <end position="157"/>
    </location>
</feature>
<evidence type="ECO:0000256" key="5">
    <source>
        <dbReference type="ARBA" id="ARBA00023136"/>
    </source>
</evidence>
<dbReference type="AlphaFoldDB" id="A0A1Z4JRR2"/>
<dbReference type="GO" id="GO:0022857">
    <property type="term" value="F:transmembrane transporter activity"/>
    <property type="evidence" value="ECO:0007669"/>
    <property type="project" value="InterPro"/>
</dbReference>
<dbReference type="PROSITE" id="PS50850">
    <property type="entry name" value="MFS"/>
    <property type="match status" value="1"/>
</dbReference>
<dbReference type="PANTHER" id="PTHR23504">
    <property type="entry name" value="MAJOR FACILITATOR SUPERFAMILY DOMAIN-CONTAINING PROTEIN 10"/>
    <property type="match status" value="1"/>
</dbReference>
<dbReference type="InterPro" id="IPR020846">
    <property type="entry name" value="MFS_dom"/>
</dbReference>
<evidence type="ECO:0000259" key="7">
    <source>
        <dbReference type="PROSITE" id="PS50850"/>
    </source>
</evidence>
<feature type="transmembrane region" description="Helical" evidence="6">
    <location>
        <begin position="228"/>
        <end position="251"/>
    </location>
</feature>
<dbReference type="EMBL" id="AP018204">
    <property type="protein sequence ID" value="BAY59419.1"/>
    <property type="molecule type" value="Genomic_DNA"/>
</dbReference>
<feature type="transmembrane region" description="Helical" evidence="6">
    <location>
        <begin position="316"/>
        <end position="335"/>
    </location>
</feature>
<name>A0A1Z4JRR2_LEPBY</name>
<keyword evidence="8" id="KW-0614">Plasmid</keyword>
<evidence type="ECO:0000256" key="1">
    <source>
        <dbReference type="ARBA" id="ARBA00004651"/>
    </source>
</evidence>
<feature type="transmembrane region" description="Helical" evidence="6">
    <location>
        <begin position="347"/>
        <end position="365"/>
    </location>
</feature>
<dbReference type="PRINTS" id="PR01035">
    <property type="entry name" value="TCRTETA"/>
</dbReference>
<dbReference type="Proteomes" id="UP000217895">
    <property type="component" value="Plasmid Plasmid1 dna"/>
</dbReference>
<proteinExistence type="predicted"/>
<dbReference type="InterPro" id="IPR001958">
    <property type="entry name" value="Tet-R_TetA/multi-R_MdtG-like"/>
</dbReference>
<dbReference type="GO" id="GO:0005886">
    <property type="term" value="C:plasma membrane"/>
    <property type="evidence" value="ECO:0007669"/>
    <property type="project" value="UniProtKB-SubCell"/>
</dbReference>
<keyword evidence="3 6" id="KW-0812">Transmembrane</keyword>
<gene>
    <name evidence="8" type="ORF">NIES2135_62960</name>
</gene>
<evidence type="ECO:0000256" key="2">
    <source>
        <dbReference type="ARBA" id="ARBA00022448"/>
    </source>
</evidence>
<dbReference type="InterPro" id="IPR011701">
    <property type="entry name" value="MFS"/>
</dbReference>
<evidence type="ECO:0000313" key="8">
    <source>
        <dbReference type="EMBL" id="BAY59419.1"/>
    </source>
</evidence>
<dbReference type="PANTHER" id="PTHR23504:SF15">
    <property type="entry name" value="MAJOR FACILITATOR SUPERFAMILY (MFS) PROFILE DOMAIN-CONTAINING PROTEIN"/>
    <property type="match status" value="1"/>
</dbReference>
<keyword evidence="2" id="KW-0813">Transport</keyword>
<feature type="transmembrane region" description="Helical" evidence="6">
    <location>
        <begin position="177"/>
        <end position="196"/>
    </location>
</feature>
<comment type="subcellular location">
    <subcellularLocation>
        <location evidence="1">Cell membrane</location>
        <topology evidence="1">Multi-pass membrane protein</topology>
    </subcellularLocation>
</comment>
<feature type="transmembrane region" description="Helical" evidence="6">
    <location>
        <begin position="78"/>
        <end position="97"/>
    </location>
</feature>
<feature type="transmembrane region" description="Helical" evidence="6">
    <location>
        <begin position="263"/>
        <end position="284"/>
    </location>
</feature>
<evidence type="ECO:0000256" key="6">
    <source>
        <dbReference type="SAM" id="Phobius"/>
    </source>
</evidence>
<keyword evidence="5 6" id="KW-0472">Membrane</keyword>
<dbReference type="Gene3D" id="1.20.1250.20">
    <property type="entry name" value="MFS general substrate transporter like domains"/>
    <property type="match status" value="1"/>
</dbReference>
<sequence length="404" mass="43417">MSRRLFVLLFCLFVVMIGFGVTLPVLPFYARHLDRTVGVSRETMALHITLLSSIYAFMQLIFAPFWGQQADRIGRRPLMLLGIAGSAISQILFGFATSLWTLYVVRAIGGLLSSATLPAATAYVTDVTTDRDRNRGMAWLGSAVSLGIITGPALGGLTTREDLHFTLGFIDIKIENYAPPFFLSAVFMFFALLAAVKWLPESLPSTVSSVSSRNVEMKWKNLDSKLKLLLALTLISQFGLAIFEGTFALYAQEKLGYGPTQTGFAFMVCGAVMAVFQAIAVNLLSRRINIIAQLALGFGLMGLGIVLLLLVRILPFVLGAVGLLALGMALVAPNLSALISKRGGQHVGAVLGIQNAASSLGQVGGPMLGGMLFAWQASAPFAIAGVFLMSIGLVVGWKERMRHH</sequence>
<accession>A0A1Z4JRR2</accession>
<feature type="transmembrane region" description="Helical" evidence="6">
    <location>
        <begin position="377"/>
        <end position="397"/>
    </location>
</feature>
<feature type="transmembrane region" description="Helical" evidence="6">
    <location>
        <begin position="103"/>
        <end position="125"/>
    </location>
</feature>
<keyword evidence="4 6" id="KW-1133">Transmembrane helix</keyword>